<protein>
    <submittedName>
        <fullName evidence="2">Uncharacterized protein</fullName>
    </submittedName>
</protein>
<evidence type="ECO:0000313" key="2">
    <source>
        <dbReference type="EMBL" id="KAI5416509.1"/>
    </source>
</evidence>
<dbReference type="EMBL" id="JAMSHJ010000004">
    <property type="protein sequence ID" value="KAI5416509.1"/>
    <property type="molecule type" value="Genomic_DNA"/>
</dbReference>
<dbReference type="Proteomes" id="UP001058974">
    <property type="component" value="Chromosome 4"/>
</dbReference>
<feature type="region of interest" description="Disordered" evidence="1">
    <location>
        <begin position="53"/>
        <end position="81"/>
    </location>
</feature>
<name>A0A9D4XAF2_PEA</name>
<dbReference type="InterPro" id="IPR036250">
    <property type="entry name" value="AcylCo_DH-like_C"/>
</dbReference>
<accession>A0A9D4XAF2</accession>
<proteinExistence type="predicted"/>
<organism evidence="2 3">
    <name type="scientific">Pisum sativum</name>
    <name type="common">Garden pea</name>
    <name type="synonym">Lathyrus oleraceus</name>
    <dbReference type="NCBI Taxonomy" id="3888"/>
    <lineage>
        <taxon>Eukaryota</taxon>
        <taxon>Viridiplantae</taxon>
        <taxon>Streptophyta</taxon>
        <taxon>Embryophyta</taxon>
        <taxon>Tracheophyta</taxon>
        <taxon>Spermatophyta</taxon>
        <taxon>Magnoliopsida</taxon>
        <taxon>eudicotyledons</taxon>
        <taxon>Gunneridae</taxon>
        <taxon>Pentapetalae</taxon>
        <taxon>rosids</taxon>
        <taxon>fabids</taxon>
        <taxon>Fabales</taxon>
        <taxon>Fabaceae</taxon>
        <taxon>Papilionoideae</taxon>
        <taxon>50 kb inversion clade</taxon>
        <taxon>NPAAA clade</taxon>
        <taxon>Hologalegina</taxon>
        <taxon>IRL clade</taxon>
        <taxon>Fabeae</taxon>
        <taxon>Lathyrus</taxon>
    </lineage>
</organism>
<evidence type="ECO:0000256" key="1">
    <source>
        <dbReference type="SAM" id="MobiDB-lite"/>
    </source>
</evidence>
<evidence type="ECO:0000313" key="3">
    <source>
        <dbReference type="Proteomes" id="UP001058974"/>
    </source>
</evidence>
<dbReference type="GO" id="GO:0016627">
    <property type="term" value="F:oxidoreductase activity, acting on the CH-CH group of donors"/>
    <property type="evidence" value="ECO:0007669"/>
    <property type="project" value="InterPro"/>
</dbReference>
<dbReference type="Gramene" id="Psat04G0153400-T1">
    <property type="protein sequence ID" value="KAI5416509.1"/>
    <property type="gene ID" value="KIW84_041534"/>
</dbReference>
<keyword evidence="3" id="KW-1185">Reference proteome</keyword>
<dbReference type="Gene3D" id="1.20.140.10">
    <property type="entry name" value="Butyryl-CoA Dehydrogenase, subunit A, domain 3"/>
    <property type="match status" value="1"/>
</dbReference>
<sequence length="214" mass="23925">MCQLNQISSNLQGRLAVQMVMPCTFEDSKSVAEAAVESSEKAIAAADMAMKDNSESSQPYYNDKCDNDPAKHSQNMTHKSATKDHCRPNFCYEEIETEPPPDTFPPRSLHSVAIQLRKHSKSLGKFGAWNKCLNHVLALAESHMESEFLAKFTEAVQSYPDPSAQNCSEACLWPFMRWIEYGMTLEPTANVDYAAPNKQNPPEYVESNPSGVRL</sequence>
<dbReference type="SUPFAM" id="SSF47203">
    <property type="entry name" value="Acyl-CoA dehydrogenase C-terminal domain-like"/>
    <property type="match status" value="1"/>
</dbReference>
<gene>
    <name evidence="2" type="ORF">KIW84_041534</name>
</gene>
<dbReference type="AlphaFoldDB" id="A0A9D4XAF2"/>
<reference evidence="2 3" key="1">
    <citation type="journal article" date="2022" name="Nat. Genet.">
        <title>Improved pea reference genome and pan-genome highlight genomic features and evolutionary characteristics.</title>
        <authorList>
            <person name="Yang T."/>
            <person name="Liu R."/>
            <person name="Luo Y."/>
            <person name="Hu S."/>
            <person name="Wang D."/>
            <person name="Wang C."/>
            <person name="Pandey M.K."/>
            <person name="Ge S."/>
            <person name="Xu Q."/>
            <person name="Li N."/>
            <person name="Li G."/>
            <person name="Huang Y."/>
            <person name="Saxena R.K."/>
            <person name="Ji Y."/>
            <person name="Li M."/>
            <person name="Yan X."/>
            <person name="He Y."/>
            <person name="Liu Y."/>
            <person name="Wang X."/>
            <person name="Xiang C."/>
            <person name="Varshney R.K."/>
            <person name="Ding H."/>
            <person name="Gao S."/>
            <person name="Zong X."/>
        </authorList>
    </citation>
    <scope>NUCLEOTIDE SEQUENCE [LARGE SCALE GENOMIC DNA]</scope>
    <source>
        <strain evidence="2 3">cv. Zhongwan 6</strain>
    </source>
</reference>
<comment type="caution">
    <text evidence="2">The sequence shown here is derived from an EMBL/GenBank/DDBJ whole genome shotgun (WGS) entry which is preliminary data.</text>
</comment>